<feature type="transmembrane region" description="Helical" evidence="1">
    <location>
        <begin position="237"/>
        <end position="254"/>
    </location>
</feature>
<protein>
    <recommendedName>
        <fullName evidence="4">HPP family protein</fullName>
    </recommendedName>
</protein>
<keyword evidence="1" id="KW-0472">Membrane</keyword>
<reference evidence="2 3" key="1">
    <citation type="submission" date="2016-10" db="EMBL/GenBank/DDBJ databases">
        <authorList>
            <person name="de Groot N.N."/>
        </authorList>
    </citation>
    <scope>NUCLEOTIDE SEQUENCE [LARGE SCALE GENOMIC DNA]</scope>
    <source>
        <strain evidence="2 3">KH2T6</strain>
    </source>
</reference>
<evidence type="ECO:0000313" key="2">
    <source>
        <dbReference type="EMBL" id="SEK74109.1"/>
    </source>
</evidence>
<feature type="transmembrane region" description="Helical" evidence="1">
    <location>
        <begin position="162"/>
        <end position="180"/>
    </location>
</feature>
<feature type="transmembrane region" description="Helical" evidence="1">
    <location>
        <begin position="7"/>
        <end position="24"/>
    </location>
</feature>
<sequence length="325" mass="35182">MSDKKKLIPILISSAVCILMVAVAEMTGEKEIIFPEIAAIAIGTLAAPTQSWNASKLRMITTLTIAALMGMAVVRFVPFPQYIQIPIALTASMALITLSRTNFLPAISACLLPILLVTRSFLYPVSVVVTTSLILLAQHILEETSQRGKHIFIPIKPDKALLKLRIAQVIISSLICFLPTANGRPFLVAPPLLVAFAEMTAPNSRIKKNMRTATIMMALCAFLGCSSRLLLTEILGLPLALAAAITCCAVMFAVDRTAFYFPPCGAIAVLPFVIPLNSLLIFPFAVTLGFLAFATLTMLTSDHVIKEQTETAHEEQEHAEALNHI</sequence>
<organism evidence="2 3">
    <name type="scientific">Ruminococcus albus</name>
    <dbReference type="NCBI Taxonomy" id="1264"/>
    <lineage>
        <taxon>Bacteria</taxon>
        <taxon>Bacillati</taxon>
        <taxon>Bacillota</taxon>
        <taxon>Clostridia</taxon>
        <taxon>Eubacteriales</taxon>
        <taxon>Oscillospiraceae</taxon>
        <taxon>Ruminococcus</taxon>
    </lineage>
</organism>
<keyword evidence="1" id="KW-1133">Transmembrane helix</keyword>
<feature type="transmembrane region" description="Helical" evidence="1">
    <location>
        <begin position="213"/>
        <end position="231"/>
    </location>
</feature>
<feature type="transmembrane region" description="Helical" evidence="1">
    <location>
        <begin position="266"/>
        <end position="293"/>
    </location>
</feature>
<evidence type="ECO:0008006" key="4">
    <source>
        <dbReference type="Google" id="ProtNLM"/>
    </source>
</evidence>
<gene>
    <name evidence="2" type="ORF">SAMN05216469_10564</name>
</gene>
<feature type="transmembrane region" description="Helical" evidence="1">
    <location>
        <begin position="57"/>
        <end position="77"/>
    </location>
</feature>
<keyword evidence="1" id="KW-0812">Transmembrane</keyword>
<name>A0A1H7JHM0_RUMAL</name>
<dbReference type="AlphaFoldDB" id="A0A1H7JHM0"/>
<proteinExistence type="predicted"/>
<dbReference type="EMBL" id="FOAT01000005">
    <property type="protein sequence ID" value="SEK74109.1"/>
    <property type="molecule type" value="Genomic_DNA"/>
</dbReference>
<dbReference type="Proteomes" id="UP000186015">
    <property type="component" value="Unassembled WGS sequence"/>
</dbReference>
<evidence type="ECO:0000313" key="3">
    <source>
        <dbReference type="Proteomes" id="UP000186015"/>
    </source>
</evidence>
<feature type="transmembrane region" description="Helical" evidence="1">
    <location>
        <begin position="89"/>
        <end position="115"/>
    </location>
</feature>
<evidence type="ECO:0000256" key="1">
    <source>
        <dbReference type="SAM" id="Phobius"/>
    </source>
</evidence>
<accession>A0A1H7JHM0</accession>